<dbReference type="EMBL" id="AP018515">
    <property type="protein sequence ID" value="BBC79916.1"/>
    <property type="molecule type" value="Genomic_DNA"/>
</dbReference>
<evidence type="ECO:0000313" key="2">
    <source>
        <dbReference type="Proteomes" id="UP000270034"/>
    </source>
</evidence>
<dbReference type="KEGG" id="aot:AcetOri_orf02360"/>
<evidence type="ECO:0000313" key="1">
    <source>
        <dbReference type="EMBL" id="BBC79916.1"/>
    </source>
</evidence>
<organism evidence="1 2">
    <name type="scientific">Acetobacter orientalis</name>
    <dbReference type="NCBI Taxonomy" id="146474"/>
    <lineage>
        <taxon>Bacteria</taxon>
        <taxon>Pseudomonadati</taxon>
        <taxon>Pseudomonadota</taxon>
        <taxon>Alphaproteobacteria</taxon>
        <taxon>Acetobacterales</taxon>
        <taxon>Acetobacteraceae</taxon>
        <taxon>Acetobacter</taxon>
    </lineage>
</organism>
<gene>
    <name evidence="1" type="ORF">AcetOrient_orf02360</name>
</gene>
<protein>
    <submittedName>
        <fullName evidence="1">DnaJ like chaperone protein</fullName>
    </submittedName>
</protein>
<sequence>MANPATPPKTLPQIAILFVFNLVYAQRTERTTHRYVPP</sequence>
<dbReference type="Proteomes" id="UP000270034">
    <property type="component" value="Chromosome"/>
</dbReference>
<reference evidence="1 2" key="1">
    <citation type="submission" date="2018-02" db="EMBL/GenBank/DDBJ databases">
        <title>Acetobacter orientalis genome.</title>
        <authorList>
            <person name="Nakashima N."/>
            <person name="Tamura T."/>
        </authorList>
    </citation>
    <scope>NUCLEOTIDE SEQUENCE [LARGE SCALE GENOMIC DNA]</scope>
    <source>
        <strain evidence="1 2">FAN1</strain>
    </source>
</reference>
<proteinExistence type="predicted"/>
<accession>A0A2Z5ZHJ5</accession>
<name>A0A2Z5ZHJ5_9PROT</name>
<dbReference type="AlphaFoldDB" id="A0A2Z5ZHJ5"/>